<evidence type="ECO:0000256" key="1">
    <source>
        <dbReference type="ARBA" id="ARBA00001933"/>
    </source>
</evidence>
<keyword evidence="3 6" id="KW-0413">Isomerase</keyword>
<dbReference type="InterPro" id="IPR009006">
    <property type="entry name" value="Ala_racemase/Decarboxylase_C"/>
</dbReference>
<dbReference type="GO" id="GO:0006522">
    <property type="term" value="P:alanine metabolic process"/>
    <property type="evidence" value="ECO:0007669"/>
    <property type="project" value="InterPro"/>
</dbReference>
<dbReference type="PANTHER" id="PTHR30511:SF3">
    <property type="entry name" value="LYSINE RACEMASE"/>
    <property type="match status" value="1"/>
</dbReference>
<name>A0A9D1Y855_9FIRM</name>
<reference evidence="6" key="2">
    <citation type="submission" date="2021-04" db="EMBL/GenBank/DDBJ databases">
        <authorList>
            <person name="Gilroy R."/>
        </authorList>
    </citation>
    <scope>NUCLEOTIDE SEQUENCE</scope>
    <source>
        <strain evidence="6">ChiBcec16_6824</strain>
    </source>
</reference>
<dbReference type="PANTHER" id="PTHR30511">
    <property type="entry name" value="ALANINE RACEMASE"/>
    <property type="match status" value="1"/>
</dbReference>
<dbReference type="InterPro" id="IPR011079">
    <property type="entry name" value="Ala_racemase_C"/>
</dbReference>
<dbReference type="GO" id="GO:0030170">
    <property type="term" value="F:pyridoxal phosphate binding"/>
    <property type="evidence" value="ECO:0007669"/>
    <property type="project" value="TreeGrafter"/>
</dbReference>
<dbReference type="Proteomes" id="UP000823868">
    <property type="component" value="Unassembled WGS sequence"/>
</dbReference>
<dbReference type="Pfam" id="PF01168">
    <property type="entry name" value="Ala_racemase_N"/>
    <property type="match status" value="1"/>
</dbReference>
<organism evidence="6 7">
    <name type="scientific">Candidatus Flavonifractor merdigallinarum</name>
    <dbReference type="NCBI Taxonomy" id="2838589"/>
    <lineage>
        <taxon>Bacteria</taxon>
        <taxon>Bacillati</taxon>
        <taxon>Bacillota</taxon>
        <taxon>Clostridia</taxon>
        <taxon>Eubacteriales</taxon>
        <taxon>Oscillospiraceae</taxon>
        <taxon>Flavonifractor</taxon>
    </lineage>
</organism>
<dbReference type="InterPro" id="IPR000821">
    <property type="entry name" value="Ala_racemase"/>
</dbReference>
<dbReference type="GO" id="GO:0008784">
    <property type="term" value="F:alanine racemase activity"/>
    <property type="evidence" value="ECO:0007669"/>
    <property type="project" value="UniProtKB-EC"/>
</dbReference>
<dbReference type="EC" id="5.1.1.1" evidence="6"/>
<evidence type="ECO:0000313" key="7">
    <source>
        <dbReference type="Proteomes" id="UP000823868"/>
    </source>
</evidence>
<dbReference type="EMBL" id="DXDX01000097">
    <property type="protein sequence ID" value="HIY21310.1"/>
    <property type="molecule type" value="Genomic_DNA"/>
</dbReference>
<accession>A0A9D1Y855</accession>
<dbReference type="SUPFAM" id="SSF51419">
    <property type="entry name" value="PLP-binding barrel"/>
    <property type="match status" value="1"/>
</dbReference>
<comment type="cofactor">
    <cofactor evidence="1">
        <name>pyridoxal 5'-phosphate</name>
        <dbReference type="ChEBI" id="CHEBI:597326"/>
    </cofactor>
</comment>
<reference evidence="6" key="1">
    <citation type="journal article" date="2021" name="PeerJ">
        <title>Extensive microbial diversity within the chicken gut microbiome revealed by metagenomics and culture.</title>
        <authorList>
            <person name="Gilroy R."/>
            <person name="Ravi A."/>
            <person name="Getino M."/>
            <person name="Pursley I."/>
            <person name="Horton D.L."/>
            <person name="Alikhan N.F."/>
            <person name="Baker D."/>
            <person name="Gharbi K."/>
            <person name="Hall N."/>
            <person name="Watson M."/>
            <person name="Adriaenssens E.M."/>
            <person name="Foster-Nyarko E."/>
            <person name="Jarju S."/>
            <person name="Secka A."/>
            <person name="Antonio M."/>
            <person name="Oren A."/>
            <person name="Chaudhuri R.R."/>
            <person name="La Ragione R."/>
            <person name="Hildebrand F."/>
            <person name="Pallen M.J."/>
        </authorList>
    </citation>
    <scope>NUCLEOTIDE SEQUENCE</scope>
    <source>
        <strain evidence="6">ChiBcec16_6824</strain>
    </source>
</reference>
<feature type="domain" description="Alanine racemase C-terminal" evidence="4">
    <location>
        <begin position="240"/>
        <end position="340"/>
    </location>
</feature>
<proteinExistence type="predicted"/>
<dbReference type="Gene3D" id="2.40.37.10">
    <property type="entry name" value="Lyase, Ornithine Decarboxylase, Chain A, domain 1"/>
    <property type="match status" value="1"/>
</dbReference>
<dbReference type="Pfam" id="PF00842">
    <property type="entry name" value="Ala_racemase_C"/>
    <property type="match status" value="1"/>
</dbReference>
<evidence type="ECO:0000256" key="2">
    <source>
        <dbReference type="ARBA" id="ARBA00022898"/>
    </source>
</evidence>
<gene>
    <name evidence="6" type="ORF">H9841_05340</name>
</gene>
<evidence type="ECO:0000313" key="6">
    <source>
        <dbReference type="EMBL" id="HIY21310.1"/>
    </source>
</evidence>
<dbReference type="PRINTS" id="PR00992">
    <property type="entry name" value="ALARACEMASE"/>
</dbReference>
<comment type="caution">
    <text evidence="6">The sequence shown here is derived from an EMBL/GenBank/DDBJ whole genome shotgun (WGS) entry which is preliminary data.</text>
</comment>
<evidence type="ECO:0000259" key="5">
    <source>
        <dbReference type="Pfam" id="PF01168"/>
    </source>
</evidence>
<sequence>MKTLVLEKKALKHNLAVVREKAGPAGIYGVLTGDGGGAGTVELARLLREEGIGRFAVNELADAKALRKAGLVEEEILMLRASTDREELNQLIDLDVVCTVGSVESALALDSAAKERSTVAEAHIQVDTGLGFGGFLAEEPEKIVNVYRNLTNVAISGMFTQIRSVHADGRDASAELRAFEGVLEAVRQAGFETGVVHAAGSYALLHYEFARMDAVRAGSVVLGRCRRRRGDNLVRVGYGEASIQETRWLPRGHTVGSGGNLIRLRRPTRVAVLPVGYQNGLGVSRLRETGFWAMVRRWWRSHHLTMRVAGQKVPVLGGIGAVETLLDVTDLKCSAGDTVQFDIDPLYARGMTREYR</sequence>
<keyword evidence="2" id="KW-0663">Pyridoxal phosphate</keyword>
<dbReference type="GO" id="GO:0005829">
    <property type="term" value="C:cytosol"/>
    <property type="evidence" value="ECO:0007669"/>
    <property type="project" value="TreeGrafter"/>
</dbReference>
<evidence type="ECO:0000259" key="4">
    <source>
        <dbReference type="Pfam" id="PF00842"/>
    </source>
</evidence>
<evidence type="ECO:0000256" key="3">
    <source>
        <dbReference type="ARBA" id="ARBA00023235"/>
    </source>
</evidence>
<dbReference type="SUPFAM" id="SSF50621">
    <property type="entry name" value="Alanine racemase C-terminal domain-like"/>
    <property type="match status" value="1"/>
</dbReference>
<dbReference type="InterPro" id="IPR029066">
    <property type="entry name" value="PLP-binding_barrel"/>
</dbReference>
<feature type="domain" description="Alanine racemase N-terminal" evidence="5">
    <location>
        <begin position="9"/>
        <end position="223"/>
    </location>
</feature>
<protein>
    <submittedName>
        <fullName evidence="6">Alanine racemase</fullName>
        <ecNumber evidence="6">5.1.1.1</ecNumber>
    </submittedName>
</protein>
<dbReference type="Gene3D" id="3.20.20.10">
    <property type="entry name" value="Alanine racemase"/>
    <property type="match status" value="1"/>
</dbReference>
<dbReference type="InterPro" id="IPR001608">
    <property type="entry name" value="Ala_racemase_N"/>
</dbReference>
<dbReference type="AlphaFoldDB" id="A0A9D1Y855"/>